<evidence type="ECO:0000313" key="1">
    <source>
        <dbReference type="EMBL" id="OPJ55640.1"/>
    </source>
</evidence>
<sequence>MIYGCDDMNKKDKIAAALKYDIDKDSAPKLVAKGKGLVAKNIIEKGKENNITIYEDDKLATQLQNIQLQEEIPIELYEAVAEILVFISKIDSQKVKSNE</sequence>
<gene>
    <name evidence="1" type="primary">flhB_2</name>
    <name evidence="1" type="ORF">CLOTH_13990</name>
</gene>
<accession>A0A1V4I6Y6</accession>
<reference evidence="1 2" key="1">
    <citation type="submission" date="2017-03" db="EMBL/GenBank/DDBJ databases">
        <title>Genome sequence of Clostridium thermoalcaliphilum DSM 7309.</title>
        <authorList>
            <person name="Poehlein A."/>
            <person name="Daniel R."/>
        </authorList>
    </citation>
    <scope>NUCLEOTIDE SEQUENCE [LARGE SCALE GENOMIC DNA]</scope>
    <source>
        <strain evidence="1 2">DSM 7309</strain>
    </source>
</reference>
<dbReference type="InterPro" id="IPR029025">
    <property type="entry name" value="T3SS_substrate_exporter_C"/>
</dbReference>
<dbReference type="InterPro" id="IPR006135">
    <property type="entry name" value="T3SS_substrate_exporter"/>
</dbReference>
<evidence type="ECO:0000313" key="2">
    <source>
        <dbReference type="Proteomes" id="UP000190140"/>
    </source>
</evidence>
<keyword evidence="2" id="KW-1185">Reference proteome</keyword>
<keyword evidence="1" id="KW-0969">Cilium</keyword>
<dbReference type="PANTHER" id="PTHR30531:SF12">
    <property type="entry name" value="FLAGELLAR BIOSYNTHETIC PROTEIN FLHB"/>
    <property type="match status" value="1"/>
</dbReference>
<dbReference type="SUPFAM" id="SSF160544">
    <property type="entry name" value="EscU C-terminal domain-like"/>
    <property type="match status" value="1"/>
</dbReference>
<dbReference type="GO" id="GO:0005886">
    <property type="term" value="C:plasma membrane"/>
    <property type="evidence" value="ECO:0007669"/>
    <property type="project" value="TreeGrafter"/>
</dbReference>
<dbReference type="PANTHER" id="PTHR30531">
    <property type="entry name" value="FLAGELLAR BIOSYNTHETIC PROTEIN FLHB"/>
    <property type="match status" value="1"/>
</dbReference>
<dbReference type="AlphaFoldDB" id="A0A1V4I6Y6"/>
<protein>
    <submittedName>
        <fullName evidence="1">Flagellar biosynthetic protein FlhB</fullName>
    </submittedName>
</protein>
<keyword evidence="1" id="KW-0966">Cell projection</keyword>
<dbReference type="Gene3D" id="3.40.1690.10">
    <property type="entry name" value="secretion proteins EscU"/>
    <property type="match status" value="1"/>
</dbReference>
<organism evidence="1 2">
    <name type="scientific">Alkalithermobacter paradoxus</name>
    <dbReference type="NCBI Taxonomy" id="29349"/>
    <lineage>
        <taxon>Bacteria</taxon>
        <taxon>Bacillati</taxon>
        <taxon>Bacillota</taxon>
        <taxon>Clostridia</taxon>
        <taxon>Peptostreptococcales</taxon>
        <taxon>Tepidibacteraceae</taxon>
        <taxon>Alkalithermobacter</taxon>
    </lineage>
</organism>
<dbReference type="STRING" id="29349.CLOTH_13990"/>
<name>A0A1V4I6Y6_9FIRM</name>
<dbReference type="GO" id="GO:0009306">
    <property type="term" value="P:protein secretion"/>
    <property type="evidence" value="ECO:0007669"/>
    <property type="project" value="InterPro"/>
</dbReference>
<keyword evidence="1" id="KW-0282">Flagellum</keyword>
<comment type="caution">
    <text evidence="1">The sequence shown here is derived from an EMBL/GenBank/DDBJ whole genome shotgun (WGS) entry which is preliminary data.</text>
</comment>
<proteinExistence type="predicted"/>
<dbReference type="Proteomes" id="UP000190140">
    <property type="component" value="Unassembled WGS sequence"/>
</dbReference>
<dbReference type="EMBL" id="MZGW01000004">
    <property type="protein sequence ID" value="OPJ55640.1"/>
    <property type="molecule type" value="Genomic_DNA"/>
</dbReference>
<dbReference type="Pfam" id="PF01312">
    <property type="entry name" value="Bac_export_2"/>
    <property type="match status" value="1"/>
</dbReference>